<feature type="domain" description="Beta-lactamase-related" evidence="2">
    <location>
        <begin position="48"/>
        <end position="390"/>
    </location>
</feature>
<feature type="signal peptide" evidence="1">
    <location>
        <begin position="1"/>
        <end position="29"/>
    </location>
</feature>
<keyword evidence="1" id="KW-0732">Signal</keyword>
<dbReference type="EMBL" id="JAEHFX010000003">
    <property type="protein sequence ID" value="MBK0402997.1"/>
    <property type="molecule type" value="Genomic_DNA"/>
</dbReference>
<dbReference type="PANTHER" id="PTHR46825:SF9">
    <property type="entry name" value="BETA-LACTAMASE-RELATED DOMAIN-CONTAINING PROTEIN"/>
    <property type="match status" value="1"/>
</dbReference>
<dbReference type="PANTHER" id="PTHR46825">
    <property type="entry name" value="D-ALANYL-D-ALANINE-CARBOXYPEPTIDASE/ENDOPEPTIDASE AMPH"/>
    <property type="match status" value="1"/>
</dbReference>
<name>A0ABS1C1E7_9BACT</name>
<sequence>MFFSLLPHTVFQVFFSFFATFLLTAPVSAEDPATTQVGSTTAPELLVIDQKVLEFMARWNIPGATVALAKDDKLLYARGFGKADEDQLMQADHLFRIASLSKPITAMAIMKLNQDNGLDLEQKVFGPEGILNSELYADLRDPRMQEITIKHLLEHTAGWDRHISPEGDPMFNPVKIAEAMQVPAPADAVSVIRYVLQQPLDFAPGSRVAYSNIGYNILGRVIEQITELPYETYVQQAILQPLGITGMVLGRNLYENKSEREVKYFDLKARQVKTVSGENKKVPFPYGGFNLEAMDAHGGWIASAPDLIKLLMGLDPTGENALLSRETIARMTTPSNPDYGYAKGWFVNKKGNWWHSGALIGSSTLMAHLQDGMKWVLLMNARPEHPDFYKELDRLMWNATADVETWPEINLLEPAITLQEDQREHI</sequence>
<dbReference type="InterPro" id="IPR050491">
    <property type="entry name" value="AmpC-like"/>
</dbReference>
<protein>
    <submittedName>
        <fullName evidence="3">Beta-lactamase family protein</fullName>
    </submittedName>
</protein>
<gene>
    <name evidence="3" type="ORF">I5M27_08355</name>
</gene>
<dbReference type="Proteomes" id="UP000644147">
    <property type="component" value="Unassembled WGS sequence"/>
</dbReference>
<dbReference type="SUPFAM" id="SSF56601">
    <property type="entry name" value="beta-lactamase/transpeptidase-like"/>
    <property type="match status" value="1"/>
</dbReference>
<dbReference type="RefSeq" id="WP_200505742.1">
    <property type="nucleotide sequence ID" value="NZ_JAEHFX010000003.1"/>
</dbReference>
<reference evidence="3 4" key="1">
    <citation type="submission" date="2020-12" db="EMBL/GenBank/DDBJ databases">
        <title>Bacterial novel species Adhaeribacter sp. BT258 isolated from soil.</title>
        <authorList>
            <person name="Jung H.-Y."/>
        </authorList>
    </citation>
    <scope>NUCLEOTIDE SEQUENCE [LARGE SCALE GENOMIC DNA]</scope>
    <source>
        <strain evidence="3 4">BT258</strain>
    </source>
</reference>
<proteinExistence type="predicted"/>
<evidence type="ECO:0000313" key="3">
    <source>
        <dbReference type="EMBL" id="MBK0402997.1"/>
    </source>
</evidence>
<keyword evidence="4" id="KW-1185">Reference proteome</keyword>
<evidence type="ECO:0000256" key="1">
    <source>
        <dbReference type="SAM" id="SignalP"/>
    </source>
</evidence>
<feature type="chain" id="PRO_5045326588" evidence="1">
    <location>
        <begin position="30"/>
        <end position="426"/>
    </location>
</feature>
<evidence type="ECO:0000313" key="4">
    <source>
        <dbReference type="Proteomes" id="UP000644147"/>
    </source>
</evidence>
<accession>A0ABS1C1E7</accession>
<dbReference type="Gene3D" id="3.40.710.10">
    <property type="entry name" value="DD-peptidase/beta-lactamase superfamily"/>
    <property type="match status" value="1"/>
</dbReference>
<dbReference type="Pfam" id="PF00144">
    <property type="entry name" value="Beta-lactamase"/>
    <property type="match status" value="1"/>
</dbReference>
<dbReference type="InterPro" id="IPR012338">
    <property type="entry name" value="Beta-lactam/transpept-like"/>
</dbReference>
<comment type="caution">
    <text evidence="3">The sequence shown here is derived from an EMBL/GenBank/DDBJ whole genome shotgun (WGS) entry which is preliminary data.</text>
</comment>
<dbReference type="InterPro" id="IPR001466">
    <property type="entry name" value="Beta-lactam-related"/>
</dbReference>
<evidence type="ECO:0000259" key="2">
    <source>
        <dbReference type="Pfam" id="PF00144"/>
    </source>
</evidence>
<organism evidence="3 4">
    <name type="scientific">Adhaeribacter terrigena</name>
    <dbReference type="NCBI Taxonomy" id="2793070"/>
    <lineage>
        <taxon>Bacteria</taxon>
        <taxon>Pseudomonadati</taxon>
        <taxon>Bacteroidota</taxon>
        <taxon>Cytophagia</taxon>
        <taxon>Cytophagales</taxon>
        <taxon>Hymenobacteraceae</taxon>
        <taxon>Adhaeribacter</taxon>
    </lineage>
</organism>